<dbReference type="GO" id="GO:0006450">
    <property type="term" value="P:regulation of translational fidelity"/>
    <property type="evidence" value="ECO:0007669"/>
    <property type="project" value="TreeGrafter"/>
</dbReference>
<dbReference type="EC" id="2.7.7.87" evidence="3 13"/>
<proteinExistence type="inferred from homology"/>
<dbReference type="PANTHER" id="PTHR17490">
    <property type="entry name" value="SUA5"/>
    <property type="match status" value="1"/>
</dbReference>
<dbReference type="RefSeq" id="WP_176763757.1">
    <property type="nucleotide sequence ID" value="NZ_FMYM01000002.1"/>
</dbReference>
<comment type="catalytic activity">
    <reaction evidence="12 13">
        <text>L-threonine + hydrogencarbonate + ATP = L-threonylcarbamoyladenylate + diphosphate + H2O</text>
        <dbReference type="Rhea" id="RHEA:36407"/>
        <dbReference type="ChEBI" id="CHEBI:15377"/>
        <dbReference type="ChEBI" id="CHEBI:17544"/>
        <dbReference type="ChEBI" id="CHEBI:30616"/>
        <dbReference type="ChEBI" id="CHEBI:33019"/>
        <dbReference type="ChEBI" id="CHEBI:57926"/>
        <dbReference type="ChEBI" id="CHEBI:73682"/>
        <dbReference type="EC" id="2.7.7.87"/>
    </reaction>
</comment>
<keyword evidence="7 13" id="KW-0819">tRNA processing</keyword>
<evidence type="ECO:0000256" key="13">
    <source>
        <dbReference type="PIRNR" id="PIRNR004930"/>
    </source>
</evidence>
<protein>
    <recommendedName>
        <fullName evidence="4 13">Threonylcarbamoyl-AMP synthase</fullName>
        <shortName evidence="13">TC-AMP synthase</shortName>
        <ecNumber evidence="3 13">2.7.7.87</ecNumber>
    </recommendedName>
    <alternativeName>
        <fullName evidence="11 13">L-threonylcarbamoyladenylate synthase</fullName>
    </alternativeName>
</protein>
<dbReference type="GO" id="GO:0000049">
    <property type="term" value="F:tRNA binding"/>
    <property type="evidence" value="ECO:0007669"/>
    <property type="project" value="TreeGrafter"/>
</dbReference>
<reference evidence="17" key="1">
    <citation type="submission" date="2016-09" db="EMBL/GenBank/DDBJ databases">
        <authorList>
            <person name="Varghese N."/>
            <person name="Submissions S."/>
        </authorList>
    </citation>
    <scope>NUCLEOTIDE SEQUENCE [LARGE SCALE GENOMIC DNA]</scope>
    <source>
        <strain evidence="17">25nlg</strain>
    </source>
</reference>
<dbReference type="GO" id="GO:0005524">
    <property type="term" value="F:ATP binding"/>
    <property type="evidence" value="ECO:0007669"/>
    <property type="project" value="UniProtKB-UniRule"/>
</dbReference>
<dbReference type="InterPro" id="IPR006070">
    <property type="entry name" value="Sua5-like_dom"/>
</dbReference>
<feature type="binding site" evidence="14">
    <location>
        <position position="125"/>
    </location>
    <ligand>
        <name>ATP</name>
        <dbReference type="ChEBI" id="CHEBI:30616"/>
    </ligand>
</feature>
<dbReference type="PANTHER" id="PTHR17490:SF16">
    <property type="entry name" value="THREONYLCARBAMOYL-AMP SYNTHASE"/>
    <property type="match status" value="1"/>
</dbReference>
<gene>
    <name evidence="16" type="ORF">SAMN05421737_102107</name>
</gene>
<dbReference type="InterPro" id="IPR010923">
    <property type="entry name" value="T(6)A37_SUA5"/>
</dbReference>
<comment type="function">
    <text evidence="13">Required for the formation of a threonylcarbamoyl group on adenosine at position 37 (t(6)A37) in tRNAs that read codons beginning with adenine.</text>
</comment>
<dbReference type="InterPro" id="IPR017945">
    <property type="entry name" value="DHBP_synth_RibB-like_a/b_dom"/>
</dbReference>
<organism evidence="16 17">
    <name type="scientific">Shouchella lonarensis</name>
    <dbReference type="NCBI Taxonomy" id="1464122"/>
    <lineage>
        <taxon>Bacteria</taxon>
        <taxon>Bacillati</taxon>
        <taxon>Bacillota</taxon>
        <taxon>Bacilli</taxon>
        <taxon>Bacillales</taxon>
        <taxon>Bacillaceae</taxon>
        <taxon>Shouchella</taxon>
    </lineage>
</organism>
<dbReference type="InterPro" id="IPR005145">
    <property type="entry name" value="Sua5_C"/>
</dbReference>
<dbReference type="EMBL" id="FMYM01000002">
    <property type="protein sequence ID" value="SDB86402.1"/>
    <property type="molecule type" value="Genomic_DNA"/>
</dbReference>
<dbReference type="GO" id="GO:0003725">
    <property type="term" value="F:double-stranded RNA binding"/>
    <property type="evidence" value="ECO:0007669"/>
    <property type="project" value="UniProtKB-UniRule"/>
</dbReference>
<dbReference type="GO" id="GO:0061710">
    <property type="term" value="F:L-threonylcarbamoyladenylate synthase"/>
    <property type="evidence" value="ECO:0007669"/>
    <property type="project" value="UniProtKB-EC"/>
</dbReference>
<keyword evidence="5 13" id="KW-0963">Cytoplasm</keyword>
<evidence type="ECO:0000256" key="9">
    <source>
        <dbReference type="ARBA" id="ARBA00022741"/>
    </source>
</evidence>
<dbReference type="NCBIfam" id="TIGR00057">
    <property type="entry name" value="L-threonylcarbamoyladenylate synthase"/>
    <property type="match status" value="1"/>
</dbReference>
<accession>A0A1G6GWH7</accession>
<name>A0A1G6GWH7_9BACI</name>
<dbReference type="Gene3D" id="3.40.50.11030">
    <property type="entry name" value="Threonylcarbamoyl-AMP synthase, C-terminal domain"/>
    <property type="match status" value="1"/>
</dbReference>
<feature type="binding site" evidence="14">
    <location>
        <position position="43"/>
    </location>
    <ligand>
        <name>L-threonine</name>
        <dbReference type="ChEBI" id="CHEBI:57926"/>
    </ligand>
</feature>
<evidence type="ECO:0000256" key="12">
    <source>
        <dbReference type="ARBA" id="ARBA00048366"/>
    </source>
</evidence>
<dbReference type="Gene3D" id="3.90.870.10">
    <property type="entry name" value="DHBP synthase"/>
    <property type="match status" value="1"/>
</dbReference>
<keyword evidence="10 13" id="KW-0067">ATP-binding</keyword>
<dbReference type="AlphaFoldDB" id="A0A1G6GWH7"/>
<dbReference type="GO" id="GO:0005737">
    <property type="term" value="C:cytoplasm"/>
    <property type="evidence" value="ECO:0007669"/>
    <property type="project" value="UniProtKB-SubCell"/>
</dbReference>
<keyword evidence="8 13" id="KW-0548">Nucleotidyltransferase</keyword>
<feature type="binding site" evidence="14">
    <location>
        <position position="203"/>
    </location>
    <ligand>
        <name>ATP</name>
        <dbReference type="ChEBI" id="CHEBI:30616"/>
    </ligand>
</feature>
<feature type="binding site" evidence="14">
    <location>
        <position position="151"/>
    </location>
    <ligand>
        <name>ATP</name>
        <dbReference type="ChEBI" id="CHEBI:30616"/>
    </ligand>
</feature>
<feature type="binding site" evidence="14">
    <location>
        <position position="242"/>
    </location>
    <ligand>
        <name>ATP</name>
        <dbReference type="ChEBI" id="CHEBI:30616"/>
    </ligand>
</feature>
<feature type="binding site" evidence="14">
    <location>
        <position position="129"/>
    </location>
    <ligand>
        <name>L-threonine</name>
        <dbReference type="ChEBI" id="CHEBI:57926"/>
    </ligand>
</feature>
<evidence type="ECO:0000313" key="17">
    <source>
        <dbReference type="Proteomes" id="UP000242662"/>
    </source>
</evidence>
<feature type="binding site" evidence="14">
    <location>
        <position position="189"/>
    </location>
    <ligand>
        <name>L-threonine</name>
        <dbReference type="ChEBI" id="CHEBI:57926"/>
    </ligand>
</feature>
<feature type="binding site" evidence="14">
    <location>
        <position position="75"/>
    </location>
    <ligand>
        <name>L-threonine</name>
        <dbReference type="ChEBI" id="CHEBI:57926"/>
    </ligand>
</feature>
<dbReference type="PROSITE" id="PS51163">
    <property type="entry name" value="YRDC"/>
    <property type="match status" value="1"/>
</dbReference>
<keyword evidence="17" id="KW-1185">Reference proteome</keyword>
<dbReference type="GO" id="GO:0008033">
    <property type="term" value="P:tRNA processing"/>
    <property type="evidence" value="ECO:0007669"/>
    <property type="project" value="UniProtKB-KW"/>
</dbReference>
<feature type="binding site" evidence="14">
    <location>
        <position position="70"/>
    </location>
    <ligand>
        <name>ATP</name>
        <dbReference type="ChEBI" id="CHEBI:30616"/>
    </ligand>
</feature>
<dbReference type="FunFam" id="3.90.870.10:FF:000008">
    <property type="entry name" value="Threonylcarbamoyl-AMP synthase"/>
    <property type="match status" value="1"/>
</dbReference>
<sequence length="345" mass="36708">MSYKQTKVWTVDISQKHIAQSAAIKEAALWIREGKTVAFPTETVYGLGANALSEVAVANIFMAKGRPSDNPLIVHIGDKKQLTNLVTKVPSHATQLMEAFWPGALTLILHSKEIVAKNVSAGLNTIAVRMPDHPVALALLQTSDVPVAAPSANLSGRPSPTNAAHVLADLSGAIDGIVDAGITGIGVESTVLDVTGTQPVLYRPGGVSREEIEAVVGKIDVDPSLKGQVVVPKSPGMKYTHYAPKAKVVLVDEASVLKCEVKAARARGERVGIFATRGEIDYEADVIIKGKSLAHVAQMLYASLRRFDEENVTVIYVETVPEIGIGLAIMNRLEKAAGGRMISKK</sequence>
<evidence type="ECO:0000256" key="11">
    <source>
        <dbReference type="ARBA" id="ARBA00029774"/>
    </source>
</evidence>
<evidence type="ECO:0000256" key="1">
    <source>
        <dbReference type="ARBA" id="ARBA00004496"/>
    </source>
</evidence>
<evidence type="ECO:0000256" key="5">
    <source>
        <dbReference type="ARBA" id="ARBA00022490"/>
    </source>
</evidence>
<feature type="binding site" evidence="14">
    <location>
        <position position="159"/>
    </location>
    <ligand>
        <name>ATP</name>
        <dbReference type="ChEBI" id="CHEBI:30616"/>
    </ligand>
</feature>
<comment type="similarity">
    <text evidence="2 13">Belongs to the SUA5 family.</text>
</comment>
<evidence type="ECO:0000256" key="4">
    <source>
        <dbReference type="ARBA" id="ARBA00015492"/>
    </source>
</evidence>
<evidence type="ECO:0000259" key="15">
    <source>
        <dbReference type="PROSITE" id="PS51163"/>
    </source>
</evidence>
<feature type="binding site" evidence="14">
    <location>
        <position position="66"/>
    </location>
    <ligand>
        <name>ATP</name>
        <dbReference type="ChEBI" id="CHEBI:30616"/>
    </ligand>
</feature>
<evidence type="ECO:0000256" key="8">
    <source>
        <dbReference type="ARBA" id="ARBA00022695"/>
    </source>
</evidence>
<evidence type="ECO:0000256" key="7">
    <source>
        <dbReference type="ARBA" id="ARBA00022694"/>
    </source>
</evidence>
<evidence type="ECO:0000256" key="3">
    <source>
        <dbReference type="ARBA" id="ARBA00012584"/>
    </source>
</evidence>
<evidence type="ECO:0000313" key="16">
    <source>
        <dbReference type="EMBL" id="SDB86402.1"/>
    </source>
</evidence>
<dbReference type="STRING" id="1464122.SAMN05421737_102107"/>
<comment type="subcellular location">
    <subcellularLocation>
        <location evidence="1 13">Cytoplasm</location>
    </subcellularLocation>
</comment>
<feature type="domain" description="YrdC-like" evidence="15">
    <location>
        <begin position="21"/>
        <end position="207"/>
    </location>
</feature>
<dbReference type="SUPFAM" id="SSF55821">
    <property type="entry name" value="YrdC/RibB"/>
    <property type="match status" value="1"/>
</dbReference>
<evidence type="ECO:0000256" key="10">
    <source>
        <dbReference type="ARBA" id="ARBA00022840"/>
    </source>
</evidence>
<dbReference type="InterPro" id="IPR038385">
    <property type="entry name" value="Sua5/YwlC_C"/>
</dbReference>
<feature type="binding site" evidence="14">
    <location>
        <position position="149"/>
    </location>
    <ligand>
        <name>L-threonine</name>
        <dbReference type="ChEBI" id="CHEBI:57926"/>
    </ligand>
</feature>
<evidence type="ECO:0000256" key="14">
    <source>
        <dbReference type="PIRSR" id="PIRSR004930-1"/>
    </source>
</evidence>
<dbReference type="Pfam" id="PF03481">
    <property type="entry name" value="Sua5_C"/>
    <property type="match status" value="1"/>
</dbReference>
<keyword evidence="6 13" id="KW-0808">Transferase</keyword>
<keyword evidence="9 13" id="KW-0547">Nucleotide-binding</keyword>
<evidence type="ECO:0000256" key="6">
    <source>
        <dbReference type="ARBA" id="ARBA00022679"/>
    </source>
</evidence>
<dbReference type="PIRSF" id="PIRSF004930">
    <property type="entry name" value="Tln_factor_SUA5"/>
    <property type="match status" value="1"/>
</dbReference>
<evidence type="ECO:0000256" key="2">
    <source>
        <dbReference type="ARBA" id="ARBA00007663"/>
    </source>
</evidence>
<dbReference type="InterPro" id="IPR050156">
    <property type="entry name" value="TC-AMP_synthase_SUA5"/>
</dbReference>
<dbReference type="Pfam" id="PF01300">
    <property type="entry name" value="Sua5_yciO_yrdC"/>
    <property type="match status" value="1"/>
</dbReference>
<dbReference type="Proteomes" id="UP000242662">
    <property type="component" value="Unassembled WGS sequence"/>
</dbReference>